<organism evidence="3 4">
    <name type="scientific">Microbacterium schleiferi</name>
    <dbReference type="NCBI Taxonomy" id="69362"/>
    <lineage>
        <taxon>Bacteria</taxon>
        <taxon>Bacillati</taxon>
        <taxon>Actinomycetota</taxon>
        <taxon>Actinomycetes</taxon>
        <taxon>Micrococcales</taxon>
        <taxon>Microbacteriaceae</taxon>
        <taxon>Microbacterium</taxon>
    </lineage>
</organism>
<dbReference type="Pfam" id="PF13828">
    <property type="entry name" value="DUF4190"/>
    <property type="match status" value="1"/>
</dbReference>
<dbReference type="RefSeq" id="WP_195693766.1">
    <property type="nucleotide sequence ID" value="NZ_CP064760.1"/>
</dbReference>
<feature type="domain" description="DUF4190" evidence="2">
    <location>
        <begin position="2"/>
        <end position="59"/>
    </location>
</feature>
<keyword evidence="1" id="KW-0472">Membrane</keyword>
<keyword evidence="1" id="KW-0812">Transmembrane</keyword>
<reference evidence="3 4" key="1">
    <citation type="submission" date="2020-11" db="EMBL/GenBank/DDBJ databases">
        <title>Amino acid is mineralized and recycled by bacteria in oceanic microbiome.</title>
        <authorList>
            <person name="Zheng L.Y."/>
        </authorList>
    </citation>
    <scope>NUCLEOTIDE SEQUENCE [LARGE SCALE GENOMIC DNA]</scope>
    <source>
        <strain evidence="3 4">A32-1</strain>
    </source>
</reference>
<name>A0A7S8N029_9MICO</name>
<evidence type="ECO:0000259" key="2">
    <source>
        <dbReference type="Pfam" id="PF13828"/>
    </source>
</evidence>
<feature type="transmembrane region" description="Helical" evidence="1">
    <location>
        <begin position="6"/>
        <end position="29"/>
    </location>
</feature>
<feature type="transmembrane region" description="Helical" evidence="1">
    <location>
        <begin position="41"/>
        <end position="73"/>
    </location>
</feature>
<dbReference type="KEGG" id="msf:IT882_07195"/>
<protein>
    <submittedName>
        <fullName evidence="3">DUF4190 domain-containing protein</fullName>
    </submittedName>
</protein>
<keyword evidence="4" id="KW-1185">Reference proteome</keyword>
<dbReference type="AlphaFoldDB" id="A0A7S8N029"/>
<accession>A0A7S8N029</accession>
<sequence>MSLVSSLVGVFVIPVIGQIVGIITGHMSLNQIKRTGENGRGLGLAGVIIGWVSLGLAIVGIILFIAWFGVIFANARYSS</sequence>
<dbReference type="Proteomes" id="UP000594480">
    <property type="component" value="Chromosome"/>
</dbReference>
<evidence type="ECO:0000313" key="4">
    <source>
        <dbReference type="Proteomes" id="UP000594480"/>
    </source>
</evidence>
<keyword evidence="1" id="KW-1133">Transmembrane helix</keyword>
<evidence type="ECO:0000313" key="3">
    <source>
        <dbReference type="EMBL" id="QPE05755.1"/>
    </source>
</evidence>
<dbReference type="InterPro" id="IPR025241">
    <property type="entry name" value="DUF4190"/>
</dbReference>
<dbReference type="EMBL" id="CP064760">
    <property type="protein sequence ID" value="QPE05755.1"/>
    <property type="molecule type" value="Genomic_DNA"/>
</dbReference>
<evidence type="ECO:0000256" key="1">
    <source>
        <dbReference type="SAM" id="Phobius"/>
    </source>
</evidence>
<proteinExistence type="predicted"/>
<gene>
    <name evidence="3" type="ORF">IT882_07195</name>
</gene>